<name>A0A0F6YJQ4_9BACT</name>
<dbReference type="EMBL" id="CP011125">
    <property type="protein sequence ID" value="AKF08070.1"/>
    <property type="molecule type" value="Genomic_DNA"/>
</dbReference>
<gene>
    <name evidence="1" type="ORF">DB32_005219</name>
</gene>
<dbReference type="RefSeq" id="WP_053235258.1">
    <property type="nucleotide sequence ID" value="NZ_CP011125.1"/>
</dbReference>
<dbReference type="STRING" id="927083.DB32_005219"/>
<accession>A0A0F6YJQ4</accession>
<evidence type="ECO:0000313" key="2">
    <source>
        <dbReference type="Proteomes" id="UP000034883"/>
    </source>
</evidence>
<proteinExistence type="predicted"/>
<dbReference type="KEGG" id="samy:DB32_005219"/>
<sequence length="66" mass="7366">MQRRRPAKAACDACSAPIEGEPAARGLLLFPRGEHVEREEPPLCERCAHAIGMTALYRFIEEEEEG</sequence>
<reference evidence="1 2" key="1">
    <citation type="submission" date="2015-03" db="EMBL/GenBank/DDBJ databases">
        <title>Genome assembly of Sandaracinus amylolyticus DSM 53668.</title>
        <authorList>
            <person name="Sharma G."/>
            <person name="Subramanian S."/>
        </authorList>
    </citation>
    <scope>NUCLEOTIDE SEQUENCE [LARGE SCALE GENOMIC DNA]</scope>
    <source>
        <strain evidence="1 2">DSM 53668</strain>
    </source>
</reference>
<dbReference type="AlphaFoldDB" id="A0A0F6YJQ4"/>
<dbReference type="Proteomes" id="UP000034883">
    <property type="component" value="Chromosome"/>
</dbReference>
<organism evidence="1 2">
    <name type="scientific">Sandaracinus amylolyticus</name>
    <dbReference type="NCBI Taxonomy" id="927083"/>
    <lineage>
        <taxon>Bacteria</taxon>
        <taxon>Pseudomonadati</taxon>
        <taxon>Myxococcota</taxon>
        <taxon>Polyangia</taxon>
        <taxon>Polyangiales</taxon>
        <taxon>Sandaracinaceae</taxon>
        <taxon>Sandaracinus</taxon>
    </lineage>
</organism>
<evidence type="ECO:0000313" key="1">
    <source>
        <dbReference type="EMBL" id="AKF08070.1"/>
    </source>
</evidence>
<protein>
    <submittedName>
        <fullName evidence="1">Uncharacterized protein</fullName>
    </submittedName>
</protein>
<keyword evidence="2" id="KW-1185">Reference proteome</keyword>
<dbReference type="OrthoDB" id="5517490at2"/>